<proteinExistence type="predicted"/>
<organism evidence="1 2">
    <name type="scientific">Ogataea polymorpha</name>
    <dbReference type="NCBI Taxonomy" id="460523"/>
    <lineage>
        <taxon>Eukaryota</taxon>
        <taxon>Fungi</taxon>
        <taxon>Dikarya</taxon>
        <taxon>Ascomycota</taxon>
        <taxon>Saccharomycotina</taxon>
        <taxon>Pichiomycetes</taxon>
        <taxon>Pichiales</taxon>
        <taxon>Pichiaceae</taxon>
        <taxon>Ogataea</taxon>
    </lineage>
</organism>
<evidence type="ECO:0000313" key="2">
    <source>
        <dbReference type="Proteomes" id="UP000788993"/>
    </source>
</evidence>
<reference evidence="1" key="1">
    <citation type="journal article" date="2021" name="Open Biol.">
        <title>Shared evolutionary footprints suggest mitochondrial oxidative damage underlies multiple complex I losses in fungi.</title>
        <authorList>
            <person name="Schikora-Tamarit M.A."/>
            <person name="Marcet-Houben M."/>
            <person name="Nosek J."/>
            <person name="Gabaldon T."/>
        </authorList>
    </citation>
    <scope>NUCLEOTIDE SEQUENCE</scope>
    <source>
        <strain evidence="1">NCAIM Y.01608</strain>
    </source>
</reference>
<protein>
    <submittedName>
        <fullName evidence="1">Uncharacterized protein</fullName>
    </submittedName>
</protein>
<dbReference type="EMBL" id="JAEUBD010000095">
    <property type="protein sequence ID" value="KAH3678052.1"/>
    <property type="molecule type" value="Genomic_DNA"/>
</dbReference>
<dbReference type="Proteomes" id="UP000788993">
    <property type="component" value="Unassembled WGS sequence"/>
</dbReference>
<dbReference type="AlphaFoldDB" id="A0A9P8PTW3"/>
<keyword evidence="2" id="KW-1185">Reference proteome</keyword>
<gene>
    <name evidence="1" type="ORF">OGATHE_000707</name>
</gene>
<sequence length="332" mass="36513">MPLSRSRSSSHSSCRTHDVSVDITARSKRVHQSRVDAFDGRLQFRLDHAMQLERGSGGDLEGAVAVRARQLVDFEPLVRHTVELGQLLVGRRNGASAGILQPFCNGSSEEVGVDLNVLVRYWRRLIPILHRHTQGLPNLWLPGVIAGVVAVGVLIVSEPQYFESPRPNTENLRLARSSVLDLRASQNSLPLVGNSPCPDVDVIKITLVSMARSSKEKSSMARSLILRPLAAPLLPIFLARFSALPPSDANAIVNGSPLRFSSILLNASLDFSFIFFSTMLLYDLRLKSSFGLLAASIVSLFSLSRNSLSSFLMKDESSWNWSSSFSRNGLYL</sequence>
<name>A0A9P8PTW3_9ASCO</name>
<accession>A0A9P8PTW3</accession>
<comment type="caution">
    <text evidence="1">The sequence shown here is derived from an EMBL/GenBank/DDBJ whole genome shotgun (WGS) entry which is preliminary data.</text>
</comment>
<reference evidence="1" key="2">
    <citation type="submission" date="2021-01" db="EMBL/GenBank/DDBJ databases">
        <authorList>
            <person name="Schikora-Tamarit M.A."/>
        </authorList>
    </citation>
    <scope>NUCLEOTIDE SEQUENCE</scope>
    <source>
        <strain evidence="1">NCAIM Y.01608</strain>
    </source>
</reference>
<evidence type="ECO:0000313" key="1">
    <source>
        <dbReference type="EMBL" id="KAH3678052.1"/>
    </source>
</evidence>